<proteinExistence type="predicted"/>
<reference evidence="2" key="1">
    <citation type="journal article" date="2022" name="Mol. Ecol. Resour.">
        <title>The genomes of chicory, endive, great burdock and yacon provide insights into Asteraceae palaeo-polyploidization history and plant inulin production.</title>
        <authorList>
            <person name="Fan W."/>
            <person name="Wang S."/>
            <person name="Wang H."/>
            <person name="Wang A."/>
            <person name="Jiang F."/>
            <person name="Liu H."/>
            <person name="Zhao H."/>
            <person name="Xu D."/>
            <person name="Zhang Y."/>
        </authorList>
    </citation>
    <scope>NUCLEOTIDE SEQUENCE [LARGE SCALE GENOMIC DNA]</scope>
    <source>
        <strain evidence="2">cv. Yunnan</strain>
    </source>
</reference>
<reference evidence="1 2" key="2">
    <citation type="journal article" date="2022" name="Mol. Ecol. Resour.">
        <title>The genomes of chicory, endive, great burdock and yacon provide insights into Asteraceae paleo-polyploidization history and plant inulin production.</title>
        <authorList>
            <person name="Fan W."/>
            <person name="Wang S."/>
            <person name="Wang H."/>
            <person name="Wang A."/>
            <person name="Jiang F."/>
            <person name="Liu H."/>
            <person name="Zhao H."/>
            <person name="Xu D."/>
            <person name="Zhang Y."/>
        </authorList>
    </citation>
    <scope>NUCLEOTIDE SEQUENCE [LARGE SCALE GENOMIC DNA]</scope>
    <source>
        <strain evidence="2">cv. Yunnan</strain>
        <tissue evidence="1">Leaves</tissue>
    </source>
</reference>
<gene>
    <name evidence="1" type="ORF">L1987_71509</name>
</gene>
<keyword evidence="2" id="KW-1185">Reference proteome</keyword>
<evidence type="ECO:0000313" key="2">
    <source>
        <dbReference type="Proteomes" id="UP001056120"/>
    </source>
</evidence>
<dbReference type="Proteomes" id="UP001056120">
    <property type="component" value="Linkage Group LG24"/>
</dbReference>
<evidence type="ECO:0000313" key="1">
    <source>
        <dbReference type="EMBL" id="KAI3712939.1"/>
    </source>
</evidence>
<comment type="caution">
    <text evidence="1">The sequence shown here is derived from an EMBL/GenBank/DDBJ whole genome shotgun (WGS) entry which is preliminary data.</text>
</comment>
<organism evidence="1 2">
    <name type="scientific">Smallanthus sonchifolius</name>
    <dbReference type="NCBI Taxonomy" id="185202"/>
    <lineage>
        <taxon>Eukaryota</taxon>
        <taxon>Viridiplantae</taxon>
        <taxon>Streptophyta</taxon>
        <taxon>Embryophyta</taxon>
        <taxon>Tracheophyta</taxon>
        <taxon>Spermatophyta</taxon>
        <taxon>Magnoliopsida</taxon>
        <taxon>eudicotyledons</taxon>
        <taxon>Gunneridae</taxon>
        <taxon>Pentapetalae</taxon>
        <taxon>asterids</taxon>
        <taxon>campanulids</taxon>
        <taxon>Asterales</taxon>
        <taxon>Asteraceae</taxon>
        <taxon>Asteroideae</taxon>
        <taxon>Heliantheae alliance</taxon>
        <taxon>Millerieae</taxon>
        <taxon>Smallanthus</taxon>
    </lineage>
</organism>
<protein>
    <submittedName>
        <fullName evidence="1">Uncharacterized protein</fullName>
    </submittedName>
</protein>
<name>A0ACB9AS84_9ASTR</name>
<dbReference type="EMBL" id="CM042041">
    <property type="protein sequence ID" value="KAI3712939.1"/>
    <property type="molecule type" value="Genomic_DNA"/>
</dbReference>
<sequence>MADAVCRVLRDGALEGEHATSLTIYDSVDSPFGPVVFDYIFTHLSSFISSGKSQSRGIVLVAFSRSPSFTSELLRNRGIDIGTSHEWLRVLDCYTDPLGWKERIKDHGAIKTPLTEASDNVSLCKDVRNLNHLFSLILTLGKGLVEDGKNRFAVAIDSLSEMVRYASLSSVACLLSNLRSHAQVSSIFWLLHSDLHDTKAVASFEYMSSMVANVKPLTTENIDNFSLLEQNYKRGHFHASLKRRNGRVRVMREEFFIDNSLIKFTSMVAAGENAVAQSLVPKVQFNLQLSDKERNDRAKVVLPFEHQETGKSVQIYDGRKSGKHESIVVPVEEVKKHEGSGRGEIIYFRDSDDEMPDSDEDPDDDLDI</sequence>
<accession>A0ACB9AS84</accession>